<dbReference type="RefSeq" id="WP_081146143.1">
    <property type="nucleotide sequence ID" value="NZ_LVYD01000024.1"/>
</dbReference>
<evidence type="ECO:0000313" key="3">
    <source>
        <dbReference type="EMBL" id="OQP65373.1"/>
    </source>
</evidence>
<evidence type="ECO:0008006" key="5">
    <source>
        <dbReference type="Google" id="ProtNLM"/>
    </source>
</evidence>
<feature type="transmembrane region" description="Helical" evidence="2">
    <location>
        <begin position="145"/>
        <end position="163"/>
    </location>
</feature>
<feature type="transmembrane region" description="Helical" evidence="2">
    <location>
        <begin position="175"/>
        <end position="201"/>
    </location>
</feature>
<name>A0A1V9G434_9BACT</name>
<dbReference type="OrthoDB" id="636847at2"/>
<gene>
    <name evidence="3" type="ORF">A3860_17045</name>
</gene>
<keyword evidence="2" id="KW-0812">Transmembrane</keyword>
<accession>A0A1V9G434</accession>
<dbReference type="Proteomes" id="UP000192796">
    <property type="component" value="Unassembled WGS sequence"/>
</dbReference>
<keyword evidence="4" id="KW-1185">Reference proteome</keyword>
<dbReference type="AlphaFoldDB" id="A0A1V9G434"/>
<feature type="transmembrane region" description="Helical" evidence="2">
    <location>
        <begin position="25"/>
        <end position="44"/>
    </location>
</feature>
<feature type="transmembrane region" description="Helical" evidence="2">
    <location>
        <begin position="207"/>
        <end position="224"/>
    </location>
</feature>
<feature type="transmembrane region" description="Helical" evidence="2">
    <location>
        <begin position="410"/>
        <end position="433"/>
    </location>
</feature>
<protein>
    <recommendedName>
        <fullName evidence="5">Glycosyltransferase RgtA/B/C/D-like domain-containing protein</fullName>
    </recommendedName>
</protein>
<dbReference type="STRING" id="1703345.A3860_17045"/>
<keyword evidence="2" id="KW-0472">Membrane</keyword>
<feature type="compositionally biased region" description="Polar residues" evidence="1">
    <location>
        <begin position="508"/>
        <end position="517"/>
    </location>
</feature>
<evidence type="ECO:0000256" key="2">
    <source>
        <dbReference type="SAM" id="Phobius"/>
    </source>
</evidence>
<evidence type="ECO:0000313" key="4">
    <source>
        <dbReference type="Proteomes" id="UP000192796"/>
    </source>
</evidence>
<comment type="caution">
    <text evidence="3">The sequence shown here is derived from an EMBL/GenBank/DDBJ whole genome shotgun (WGS) entry which is preliminary data.</text>
</comment>
<organism evidence="3 4">
    <name type="scientific">Niastella vici</name>
    <dbReference type="NCBI Taxonomy" id="1703345"/>
    <lineage>
        <taxon>Bacteria</taxon>
        <taxon>Pseudomonadati</taxon>
        <taxon>Bacteroidota</taxon>
        <taxon>Chitinophagia</taxon>
        <taxon>Chitinophagales</taxon>
        <taxon>Chitinophagaceae</taxon>
        <taxon>Niastella</taxon>
    </lineage>
</organism>
<feature type="transmembrane region" description="Helical" evidence="2">
    <location>
        <begin position="472"/>
        <end position="491"/>
    </location>
</feature>
<dbReference type="EMBL" id="LVYD01000024">
    <property type="protein sequence ID" value="OQP65373.1"/>
    <property type="molecule type" value="Genomic_DNA"/>
</dbReference>
<keyword evidence="2" id="KW-1133">Transmembrane helix</keyword>
<reference evidence="3 4" key="1">
    <citation type="submission" date="2016-03" db="EMBL/GenBank/DDBJ databases">
        <title>Niastella vici sp. nov., isolated from farmland soil.</title>
        <authorList>
            <person name="Chen L."/>
            <person name="Wang D."/>
            <person name="Yang S."/>
            <person name="Wang G."/>
        </authorList>
    </citation>
    <scope>NUCLEOTIDE SEQUENCE [LARGE SCALE GENOMIC DNA]</scope>
    <source>
        <strain evidence="3 4">DJ57</strain>
    </source>
</reference>
<evidence type="ECO:0000256" key="1">
    <source>
        <dbReference type="SAM" id="MobiDB-lite"/>
    </source>
</evidence>
<feature type="transmembrane region" description="Helical" evidence="2">
    <location>
        <begin position="89"/>
        <end position="108"/>
    </location>
</feature>
<feature type="transmembrane region" description="Helical" evidence="2">
    <location>
        <begin position="445"/>
        <end position="466"/>
    </location>
</feature>
<feature type="region of interest" description="Disordered" evidence="1">
    <location>
        <begin position="498"/>
        <end position="517"/>
    </location>
</feature>
<feature type="transmembrane region" description="Helical" evidence="2">
    <location>
        <begin position="325"/>
        <end position="344"/>
    </location>
</feature>
<proteinExistence type="predicted"/>
<feature type="transmembrane region" description="Helical" evidence="2">
    <location>
        <begin position="120"/>
        <end position="139"/>
    </location>
</feature>
<sequence length="517" mass="59788">MLFEQPISNLSFWQWLRMDQENKRLLWISAITILIQFIVFKAFYPLPNFMPPDSFYYLDAAYHNQTINFWAIGYSKFLRLFSSFTNSDLVLVIGQYLILEVSLLYFLFSVRYLTAPKIWTFRILLGISILNPLLTHISNFISSDGLFTALSLCWFTQLLFILYKPSLRLLLSHSLVLLLAFMVRYNAIYYPFISIGCILLAHMSQKIKWVGITALTLLLGGFIGRTQYEYYKMTGTVQYSAFGGWQLAANALYGYAHARPDATESIPPKFRTLHSIVNHHMDSLNKLFFIFRPDLDIGVYYLWDGKSPLKVYLAKHRPNDTLTPYFNRWAAVAPLYASYGRYIIFHHPRTFLKYFVWSNFVKYYVPPAGFMEDYNGGEDVVAPIASTWFGWKDNKIYNNFGNKKIRIAKAFPLILAMSNFIFVISFIGFTGLGGFKKCSVQSRRILFLTLIVWGSNMIFSVLSAPIELRYQLFPMVLTCTILFLLLSFIVSESRAGNADQKMDHGNDQNKTPSIQII</sequence>